<keyword evidence="8" id="KW-1185">Reference proteome</keyword>
<organism evidence="7 8">
    <name type="scientific">Sphingomonas liriopis</name>
    <dbReference type="NCBI Taxonomy" id="2949094"/>
    <lineage>
        <taxon>Bacteria</taxon>
        <taxon>Pseudomonadati</taxon>
        <taxon>Pseudomonadota</taxon>
        <taxon>Alphaproteobacteria</taxon>
        <taxon>Sphingomonadales</taxon>
        <taxon>Sphingomonadaceae</taxon>
        <taxon>Sphingomonas</taxon>
    </lineage>
</organism>
<accession>A0A9X2HW21</accession>
<evidence type="ECO:0000259" key="6">
    <source>
        <dbReference type="Pfam" id="PF05433"/>
    </source>
</evidence>
<comment type="similarity">
    <text evidence="2">Belongs to the rickettsiale 17 kDa surface antigen family.</text>
</comment>
<evidence type="ECO:0000256" key="4">
    <source>
        <dbReference type="ARBA" id="ARBA00023288"/>
    </source>
</evidence>
<protein>
    <recommendedName>
        <fullName evidence="3">17 kDa surface antigen</fullName>
    </recommendedName>
</protein>
<name>A0A9X2HW21_9SPHN</name>
<evidence type="ECO:0000256" key="5">
    <source>
        <dbReference type="SAM" id="SignalP"/>
    </source>
</evidence>
<dbReference type="Pfam" id="PF05433">
    <property type="entry name" value="Rick_17kDa_Anti"/>
    <property type="match status" value="1"/>
</dbReference>
<keyword evidence="4" id="KW-0449">Lipoprotein</keyword>
<comment type="subcellular location">
    <subcellularLocation>
        <location evidence="1">Cell outer membrane</location>
        <topology evidence="1">Lipid-anchor</topology>
    </subcellularLocation>
</comment>
<dbReference type="RefSeq" id="WP_254290631.1">
    <property type="nucleotide sequence ID" value="NZ_JAMLDY010000032.1"/>
</dbReference>
<dbReference type="GO" id="GO:0009279">
    <property type="term" value="C:cell outer membrane"/>
    <property type="evidence" value="ECO:0007669"/>
    <property type="project" value="UniProtKB-SubCell"/>
</dbReference>
<evidence type="ECO:0000313" key="7">
    <source>
        <dbReference type="EMBL" id="MCP3736559.1"/>
    </source>
</evidence>
<dbReference type="InterPro" id="IPR008816">
    <property type="entry name" value="Gly_zipper_2TM_dom"/>
</dbReference>
<dbReference type="EMBL" id="JAMLDY010000032">
    <property type="protein sequence ID" value="MCP3736559.1"/>
    <property type="molecule type" value="Genomic_DNA"/>
</dbReference>
<feature type="signal peptide" evidence="5">
    <location>
        <begin position="1"/>
        <end position="18"/>
    </location>
</feature>
<keyword evidence="5" id="KW-0732">Signal</keyword>
<evidence type="ECO:0000256" key="1">
    <source>
        <dbReference type="ARBA" id="ARBA00004459"/>
    </source>
</evidence>
<evidence type="ECO:0000256" key="2">
    <source>
        <dbReference type="ARBA" id="ARBA00008681"/>
    </source>
</evidence>
<gene>
    <name evidence="7" type="ORF">M9979_16960</name>
</gene>
<proteinExistence type="inferred from homology"/>
<feature type="domain" description="Glycine zipper 2TM" evidence="6">
    <location>
        <begin position="74"/>
        <end position="114"/>
    </location>
</feature>
<reference evidence="7" key="1">
    <citation type="submission" date="2022-05" db="EMBL/GenBank/DDBJ databases">
        <title>Sphingomonas sp. strain RP10 Genome sequencing and assembly.</title>
        <authorList>
            <person name="Kim I."/>
        </authorList>
    </citation>
    <scope>NUCLEOTIDE SEQUENCE</scope>
    <source>
        <strain evidence="7">RP10</strain>
    </source>
</reference>
<evidence type="ECO:0000313" key="8">
    <source>
        <dbReference type="Proteomes" id="UP001139486"/>
    </source>
</evidence>
<comment type="caution">
    <text evidence="7">The sequence shown here is derived from an EMBL/GenBank/DDBJ whole genome shotgun (WGS) entry which is preliminary data.</text>
</comment>
<feature type="chain" id="PRO_5040924360" description="17 kDa surface antigen" evidence="5">
    <location>
        <begin position="19"/>
        <end position="123"/>
    </location>
</feature>
<dbReference type="Proteomes" id="UP001139486">
    <property type="component" value="Unassembled WGS sequence"/>
</dbReference>
<sequence length="123" mass="12885">MLKTLSLAGAALAMTATALVPVTPAAAQRGYYGGGYERGYDRGYRGDRVYRGDRGYYRDRGYRGGRRCNDGSTGTIVGAIAGGLLGRTIDTRGDRTLGTLGGAVAGGLAGRAIERSDRPGYCR</sequence>
<dbReference type="AlphaFoldDB" id="A0A9X2HW21"/>
<evidence type="ECO:0000256" key="3">
    <source>
        <dbReference type="ARBA" id="ARBA00015281"/>
    </source>
</evidence>